<dbReference type="SUPFAM" id="SSF64518">
    <property type="entry name" value="Phase 1 flagellin"/>
    <property type="match status" value="1"/>
</dbReference>
<dbReference type="AlphaFoldDB" id="A0A382CJ01"/>
<feature type="domain" description="Flagellin C-terminal" evidence="3">
    <location>
        <begin position="183"/>
        <end position="255"/>
    </location>
</feature>
<evidence type="ECO:0008006" key="5">
    <source>
        <dbReference type="Google" id="ProtNLM"/>
    </source>
</evidence>
<dbReference type="GO" id="GO:0005198">
    <property type="term" value="F:structural molecule activity"/>
    <property type="evidence" value="ECO:0007669"/>
    <property type="project" value="InterPro"/>
</dbReference>
<dbReference type="GO" id="GO:0009288">
    <property type="term" value="C:bacterial-type flagellum"/>
    <property type="evidence" value="ECO:0007669"/>
    <property type="project" value="InterPro"/>
</dbReference>
<protein>
    <recommendedName>
        <fullName evidence="5">Flagellin</fullName>
    </recommendedName>
</protein>
<proteinExistence type="predicted"/>
<evidence type="ECO:0000259" key="3">
    <source>
        <dbReference type="Pfam" id="PF00700"/>
    </source>
</evidence>
<dbReference type="PANTHER" id="PTHR42792">
    <property type="entry name" value="FLAGELLIN"/>
    <property type="match status" value="1"/>
</dbReference>
<sequence length="268" mass="28228">MSESIGFDTVVTQHAKAMRRMQSASLQVAGGKREMGGALLDPANFSMASKFDTQVHRLDAALSNAGNAVSMLQAQDMTLRGVGKAMNRMGELAILAQDITKSNADRALYAEEFTQLKIMVSDSARMVFNGVEMFSSQSRTVSVDADGGTTEFPAIDLQADPYAAAVADETSIKTLDSAVAALAVVKEGMSQLSTDRAKVGAAQASLGAVSERLTASRTSLTSAGSRVTDVNYAHAVTKKSAEQVQLQMATAVLAHKSINPEAALYLTL</sequence>
<dbReference type="InterPro" id="IPR001029">
    <property type="entry name" value="Flagellin_N"/>
</dbReference>
<feature type="domain" description="Flagellin N-terminal" evidence="2">
    <location>
        <begin position="15"/>
        <end position="137"/>
    </location>
</feature>
<keyword evidence="1" id="KW-0975">Bacterial flagellum</keyword>
<organism evidence="4">
    <name type="scientific">marine metagenome</name>
    <dbReference type="NCBI Taxonomy" id="408172"/>
    <lineage>
        <taxon>unclassified sequences</taxon>
        <taxon>metagenomes</taxon>
        <taxon>ecological metagenomes</taxon>
    </lineage>
</organism>
<gene>
    <name evidence="4" type="ORF">METZ01_LOCUS178683</name>
</gene>
<dbReference type="PANTHER" id="PTHR42792:SF2">
    <property type="entry name" value="FLAGELLIN"/>
    <property type="match status" value="1"/>
</dbReference>
<evidence type="ECO:0000256" key="1">
    <source>
        <dbReference type="ARBA" id="ARBA00023143"/>
    </source>
</evidence>
<dbReference type="Pfam" id="PF00700">
    <property type="entry name" value="Flagellin_C"/>
    <property type="match status" value="1"/>
</dbReference>
<dbReference type="InterPro" id="IPR046358">
    <property type="entry name" value="Flagellin_C"/>
</dbReference>
<dbReference type="InterPro" id="IPR001492">
    <property type="entry name" value="Flagellin"/>
</dbReference>
<dbReference type="Pfam" id="PF00669">
    <property type="entry name" value="Flagellin_N"/>
    <property type="match status" value="1"/>
</dbReference>
<reference evidence="4" key="1">
    <citation type="submission" date="2018-05" db="EMBL/GenBank/DDBJ databases">
        <authorList>
            <person name="Lanie J.A."/>
            <person name="Ng W.-L."/>
            <person name="Kazmierczak K.M."/>
            <person name="Andrzejewski T.M."/>
            <person name="Davidsen T.M."/>
            <person name="Wayne K.J."/>
            <person name="Tettelin H."/>
            <person name="Glass J.I."/>
            <person name="Rusch D."/>
            <person name="Podicherti R."/>
            <person name="Tsui H.-C.T."/>
            <person name="Winkler M.E."/>
        </authorList>
    </citation>
    <scope>NUCLEOTIDE SEQUENCE</scope>
</reference>
<name>A0A382CJ01_9ZZZZ</name>
<accession>A0A382CJ01</accession>
<evidence type="ECO:0000259" key="2">
    <source>
        <dbReference type="Pfam" id="PF00669"/>
    </source>
</evidence>
<evidence type="ECO:0000313" key="4">
    <source>
        <dbReference type="EMBL" id="SVB25829.1"/>
    </source>
</evidence>
<dbReference type="Gene3D" id="1.20.1330.10">
    <property type="entry name" value="f41 fragment of flagellin, N-terminal domain"/>
    <property type="match status" value="1"/>
</dbReference>
<dbReference type="EMBL" id="UINC01034652">
    <property type="protein sequence ID" value="SVB25829.1"/>
    <property type="molecule type" value="Genomic_DNA"/>
</dbReference>